<dbReference type="GO" id="GO:0005615">
    <property type="term" value="C:extracellular space"/>
    <property type="evidence" value="ECO:0007669"/>
    <property type="project" value="TreeGrafter"/>
</dbReference>
<evidence type="ECO:0000256" key="1">
    <source>
        <dbReference type="SAM" id="MobiDB-lite"/>
    </source>
</evidence>
<dbReference type="AlphaFoldDB" id="A0A915KXM5"/>
<accession>A0A915KXM5</accession>
<dbReference type="InterPro" id="IPR001124">
    <property type="entry name" value="Lipid-bd_serum_glycop_C"/>
</dbReference>
<dbReference type="InterPro" id="IPR017943">
    <property type="entry name" value="Bactericidal_perm-incr_a/b_dom"/>
</dbReference>
<evidence type="ECO:0000313" key="4">
    <source>
        <dbReference type="WBParaSite" id="nRc.2.0.1.t43224-RA"/>
    </source>
</evidence>
<dbReference type="OMA" id="GHINISD"/>
<dbReference type="PANTHER" id="PTHR10504:SF131">
    <property type="entry name" value="BPI2 DOMAIN-CONTAINING PROTEIN"/>
    <property type="match status" value="1"/>
</dbReference>
<name>A0A915KXM5_ROMCU</name>
<feature type="domain" description="Lipid-binding serum glycoprotein C-terminal" evidence="2">
    <location>
        <begin position="146"/>
        <end position="350"/>
    </location>
</feature>
<evidence type="ECO:0000259" key="2">
    <source>
        <dbReference type="SMART" id="SM00329"/>
    </source>
</evidence>
<dbReference type="WBParaSite" id="nRc.2.0.1.t43224-RA">
    <property type="protein sequence ID" value="nRc.2.0.1.t43224-RA"/>
    <property type="gene ID" value="nRc.2.0.1.g43224"/>
</dbReference>
<protein>
    <submittedName>
        <fullName evidence="4">Lipid-binding serum glycoprotein C-terminal domain-containing protein</fullName>
    </submittedName>
</protein>
<dbReference type="GO" id="GO:0008289">
    <property type="term" value="F:lipid binding"/>
    <property type="evidence" value="ECO:0007669"/>
    <property type="project" value="InterPro"/>
</dbReference>
<dbReference type="SMART" id="SM00329">
    <property type="entry name" value="BPI2"/>
    <property type="match status" value="1"/>
</dbReference>
<feature type="compositionally biased region" description="Basic residues" evidence="1">
    <location>
        <begin position="386"/>
        <end position="400"/>
    </location>
</feature>
<keyword evidence="3" id="KW-1185">Reference proteome</keyword>
<dbReference type="Proteomes" id="UP000887565">
    <property type="component" value="Unplaced"/>
</dbReference>
<proteinExistence type="predicted"/>
<evidence type="ECO:0000313" key="3">
    <source>
        <dbReference type="Proteomes" id="UP000887565"/>
    </source>
</evidence>
<feature type="region of interest" description="Disordered" evidence="1">
    <location>
        <begin position="377"/>
        <end position="400"/>
    </location>
</feature>
<reference evidence="4" key="1">
    <citation type="submission" date="2022-11" db="UniProtKB">
        <authorList>
            <consortium name="WormBaseParasite"/>
        </authorList>
    </citation>
    <scope>IDENTIFICATION</scope>
</reference>
<sequence>MLKYVLIKKRIKSEKSFFCVSEQGRSENINRRNTCSQYPVQLKWIGHFYRKFINEKFNSELKKEPLKMPLIKPDTPLPALFTSSGFGKKLATDVLQKMTFDRSLTKDPEFNANTGDFYLRGECSINGQGGTPFGPAFLNENTFPRTAASKMLYVTVSDFVLNSFLYSAYKTGSLTINLNKADMPDYAKFLRTSCNEASGEICVGSVLPQVAKQYPNADFQIRLKPTKAPALVVSNGKATGFVDGVATLYASDKQLADMDLNAQVDMTPTIENNLIKGKVDVKSLTGKLRSSNVNEIDQSKIDQWTSMASSVLEALANDQLQKGFPIPQNRFVKMQNGQLILSDRRFRVETDLQADVPNMIDAMQSYADQQGSNLLSARAAPNNRFNRNKNKRRNQWRRLD</sequence>
<dbReference type="SUPFAM" id="SSF55394">
    <property type="entry name" value="Bactericidal permeability-increasing protein, BPI"/>
    <property type="match status" value="1"/>
</dbReference>
<dbReference type="Pfam" id="PF02886">
    <property type="entry name" value="LBP_BPI_CETP_C"/>
    <property type="match status" value="1"/>
</dbReference>
<dbReference type="InterPro" id="IPR032942">
    <property type="entry name" value="BPI/LBP/Plunc"/>
</dbReference>
<dbReference type="Gene3D" id="3.15.20.10">
    <property type="entry name" value="Bactericidal permeability-increasing protein, domain 2"/>
    <property type="match status" value="1"/>
</dbReference>
<organism evidence="3 4">
    <name type="scientific">Romanomermis culicivorax</name>
    <name type="common">Nematode worm</name>
    <dbReference type="NCBI Taxonomy" id="13658"/>
    <lineage>
        <taxon>Eukaryota</taxon>
        <taxon>Metazoa</taxon>
        <taxon>Ecdysozoa</taxon>
        <taxon>Nematoda</taxon>
        <taxon>Enoplea</taxon>
        <taxon>Dorylaimia</taxon>
        <taxon>Mermithida</taxon>
        <taxon>Mermithoidea</taxon>
        <taxon>Mermithidae</taxon>
        <taxon>Romanomermis</taxon>
    </lineage>
</organism>
<dbReference type="PANTHER" id="PTHR10504">
    <property type="entry name" value="BACTERICIDAL PERMEABILITY-INCREASING BPI PROTEIN-RELATED"/>
    <property type="match status" value="1"/>
</dbReference>